<feature type="domain" description="Lin1244/Lin1753-like N-terminal" evidence="2">
    <location>
        <begin position="8"/>
        <end position="81"/>
    </location>
</feature>
<feature type="compositionally biased region" description="Polar residues" evidence="1">
    <location>
        <begin position="118"/>
        <end position="129"/>
    </location>
</feature>
<reference evidence="3" key="1">
    <citation type="submission" date="2021-08" db="EMBL/GenBank/DDBJ databases">
        <title>Flavobacterium sp. strain CC-SYL302.</title>
        <authorList>
            <person name="Lin S.-Y."/>
            <person name="Lee T.-H."/>
            <person name="Young C.-C."/>
        </authorList>
    </citation>
    <scope>NUCLEOTIDE SEQUENCE</scope>
    <source>
        <strain evidence="3">CC-SYL302</strain>
    </source>
</reference>
<evidence type="ECO:0000313" key="3">
    <source>
        <dbReference type="EMBL" id="UYW02088.1"/>
    </source>
</evidence>
<feature type="compositionally biased region" description="Basic residues" evidence="1">
    <location>
        <begin position="177"/>
        <end position="186"/>
    </location>
</feature>
<evidence type="ECO:0000256" key="1">
    <source>
        <dbReference type="SAM" id="MobiDB-lite"/>
    </source>
</evidence>
<proteinExistence type="predicted"/>
<organism evidence="3 4">
    <name type="scientific">Flavobacterium agricola</name>
    <dbReference type="NCBI Taxonomy" id="2870839"/>
    <lineage>
        <taxon>Bacteria</taxon>
        <taxon>Pseudomonadati</taxon>
        <taxon>Bacteroidota</taxon>
        <taxon>Flavobacteriia</taxon>
        <taxon>Flavobacteriales</taxon>
        <taxon>Flavobacteriaceae</taxon>
        <taxon>Flavobacterium</taxon>
    </lineage>
</organism>
<dbReference type="InterPro" id="IPR025400">
    <property type="entry name" value="Lin1244/Lin1753-like_N"/>
</dbReference>
<protein>
    <submittedName>
        <fullName evidence="3">DUF4373 domain-containing protein</fullName>
    </submittedName>
</protein>
<name>A0ABY6M0L1_9FLAO</name>
<sequence length="186" mass="21766">MSKDNTFYFSHDYNARSDIKIRNLILKHGALGYGVYWMLIEDLYNNTNVLPLNYDLIAFDLRVDKNVIQSIINDFDLFIIDGDYFGSLSVQRRLDERNEKSRKARESIAKRWEKTKTDTNVLRPQNNRNTIKESKVKESKVKEIKESTTDVVDNTDDDFSKISNSKSSIKKTEPEKRKKSCAKKKK</sequence>
<dbReference type="Pfam" id="PF14297">
    <property type="entry name" value="Lin1244_N"/>
    <property type="match status" value="1"/>
</dbReference>
<gene>
    <name evidence="3" type="ORF">K5I29_04085</name>
</gene>
<dbReference type="Proteomes" id="UP001163328">
    <property type="component" value="Chromosome"/>
</dbReference>
<feature type="region of interest" description="Disordered" evidence="1">
    <location>
        <begin position="115"/>
        <end position="186"/>
    </location>
</feature>
<accession>A0ABY6M0L1</accession>
<dbReference type="EMBL" id="CP081495">
    <property type="protein sequence ID" value="UYW02088.1"/>
    <property type="molecule type" value="Genomic_DNA"/>
</dbReference>
<evidence type="ECO:0000313" key="4">
    <source>
        <dbReference type="Proteomes" id="UP001163328"/>
    </source>
</evidence>
<evidence type="ECO:0000259" key="2">
    <source>
        <dbReference type="Pfam" id="PF14297"/>
    </source>
</evidence>
<keyword evidence="4" id="KW-1185">Reference proteome</keyword>
<dbReference type="RefSeq" id="WP_264434573.1">
    <property type="nucleotide sequence ID" value="NZ_CP081495.1"/>
</dbReference>
<feature type="compositionally biased region" description="Basic and acidic residues" evidence="1">
    <location>
        <begin position="130"/>
        <end position="148"/>
    </location>
</feature>